<dbReference type="Proteomes" id="UP000661025">
    <property type="component" value="Unassembled WGS sequence"/>
</dbReference>
<reference evidence="2" key="1">
    <citation type="submission" date="2020-09" db="EMBL/GenBank/DDBJ databases">
        <title>Streptomyces canutascabiei sp. nov., which causes potato common scab and is distributed across the world.</title>
        <authorList>
            <person name="Nguyen H.P."/>
            <person name="Weisberg A.J."/>
            <person name="Chang J.H."/>
            <person name="Clarke C.R."/>
        </authorList>
    </citation>
    <scope>NUCLEOTIDE SEQUENCE</scope>
    <source>
        <strain evidence="2">ID-01-6.2a</strain>
    </source>
</reference>
<feature type="compositionally biased region" description="Low complexity" evidence="1">
    <location>
        <begin position="454"/>
        <end position="464"/>
    </location>
</feature>
<sequence>MTDKRHEADVDRVEGQNGVTDIVRGFEDGPQGGLLNRMVRSAFVDSSLGRTIADRTDFEKRDFDLNQLIDLVERTDPEDLESSGKALWDARDAIKAAADELEGHIDNVHWVGESGDAFRKWGSSLVTNTHHLSDFAGTAGDQITAAAVGLASVRGAMPSRDAEASRKRPEHFTEAEKVADKSEYAAAVRVEKDRQEAINQLNRLASYYAVSEEVLASLPAKDKTPEFTAMPDVGVPKPVAPQVDYGPSAAGTGSHAHGTTPSVGAQATGDISRHTASDNQLTTNDVTSKITHPDEPVRTNIDSVGTLPPSTTTPVTGHIPPSLGTPAPGGGQQGMFEGGLRTPVSNGTPGRNLGGSNNFRNPASAQGRIGSPGSPGSAPGRSTGQGPMNQMGRPTSTGRPTAGGVAPGSHSSQMGRAVTGGTPRVGGTAAPQANSRPVTGAGRVNGVVGGQPTAAGGASAKGGARIPRGTVIGGEGAAANSRPATGRLGQRGVFGAPETKARSSSNATPPRGSSGATEAVTGRPTARNSVSGAECNGLTRGGAGLVRGLGHETPGDDGNTQGSPRLDHRIEDEETDLPNRPRRDVPPVVN</sequence>
<feature type="compositionally biased region" description="Polar residues" evidence="1">
    <location>
        <begin position="300"/>
        <end position="315"/>
    </location>
</feature>
<gene>
    <name evidence="2" type="ORF">IHE70_44120</name>
</gene>
<feature type="compositionally biased region" description="Low complexity" evidence="1">
    <location>
        <begin position="367"/>
        <end position="384"/>
    </location>
</feature>
<name>A0A927LDL3_9ACTN</name>
<evidence type="ECO:0000313" key="2">
    <source>
        <dbReference type="EMBL" id="MBD9730037.1"/>
    </source>
</evidence>
<feature type="region of interest" description="Disordered" evidence="1">
    <location>
        <begin position="224"/>
        <end position="590"/>
    </location>
</feature>
<feature type="compositionally biased region" description="Polar residues" evidence="1">
    <location>
        <begin position="343"/>
        <end position="364"/>
    </location>
</feature>
<comment type="caution">
    <text evidence="2">The sequence shown here is derived from an EMBL/GenBank/DDBJ whole genome shotgun (WGS) entry which is preliminary data.</text>
</comment>
<accession>A0A927LDL3</accession>
<dbReference type="EMBL" id="JACYXT010000036">
    <property type="protein sequence ID" value="MBD9730037.1"/>
    <property type="molecule type" value="Genomic_DNA"/>
</dbReference>
<proteinExistence type="predicted"/>
<feature type="compositionally biased region" description="Polar residues" evidence="1">
    <location>
        <begin position="385"/>
        <end position="399"/>
    </location>
</feature>
<dbReference type="RefSeq" id="WP_192366069.1">
    <property type="nucleotide sequence ID" value="NZ_CP119182.1"/>
</dbReference>
<protein>
    <recommendedName>
        <fullName evidence="4">PPE family domain-containing protein</fullName>
    </recommendedName>
</protein>
<organism evidence="2 3">
    <name type="scientific">Streptomyces caniscabiei</name>
    <dbReference type="NCBI Taxonomy" id="2746961"/>
    <lineage>
        <taxon>Bacteria</taxon>
        <taxon>Bacillati</taxon>
        <taxon>Actinomycetota</taxon>
        <taxon>Actinomycetes</taxon>
        <taxon>Kitasatosporales</taxon>
        <taxon>Streptomycetaceae</taxon>
        <taxon>Streptomyces</taxon>
    </lineage>
</organism>
<dbReference type="AlphaFoldDB" id="A0A927LDL3"/>
<feature type="compositionally biased region" description="Polar residues" evidence="1">
    <location>
        <begin position="277"/>
        <end position="290"/>
    </location>
</feature>
<evidence type="ECO:0000256" key="1">
    <source>
        <dbReference type="SAM" id="MobiDB-lite"/>
    </source>
</evidence>
<feature type="compositionally biased region" description="Basic and acidic residues" evidence="1">
    <location>
        <begin position="565"/>
        <end position="590"/>
    </location>
</feature>
<feature type="compositionally biased region" description="Gly residues" evidence="1">
    <location>
        <begin position="327"/>
        <end position="337"/>
    </location>
</feature>
<evidence type="ECO:0000313" key="3">
    <source>
        <dbReference type="Proteomes" id="UP000661025"/>
    </source>
</evidence>
<dbReference type="GeneID" id="79930102"/>
<evidence type="ECO:0008006" key="4">
    <source>
        <dbReference type="Google" id="ProtNLM"/>
    </source>
</evidence>